<evidence type="ECO:0000259" key="2">
    <source>
        <dbReference type="Pfam" id="PF14616"/>
    </source>
</evidence>
<sequence length="205" mass="22921">MPHQGVFEQPSPLPSHGLFKMLQSNGDLHSLHGHFSELSDPPNLLAALQGGEMPPPDEDMSPSDPNLVPYEQDVRFEGDLYTPKWVRGHGNRREGWCGICKPGRWLVLKNSAFWYDKSFTHGISAATGSPFEEPLDTRRMVGNPDVWEGLCGSCNDWIPLVSSKKKGTTWFRHAYKVLQQRKHRLQMPPHQESAPGPEGCGQPAS</sequence>
<evidence type="ECO:0000256" key="1">
    <source>
        <dbReference type="SAM" id="MobiDB-lite"/>
    </source>
</evidence>
<protein>
    <recommendedName>
        <fullName evidence="2">Transcription regulator Rua1 C-terminal domain-containing protein</fullName>
    </recommendedName>
</protein>
<gene>
    <name evidence="3" type="ORF">UVI_02024990</name>
</gene>
<proteinExistence type="predicted"/>
<organism evidence="3 4">
    <name type="scientific">Ustilaginoidea virens</name>
    <name type="common">Rice false smut fungus</name>
    <name type="synonym">Villosiclava virens</name>
    <dbReference type="NCBI Taxonomy" id="1159556"/>
    <lineage>
        <taxon>Eukaryota</taxon>
        <taxon>Fungi</taxon>
        <taxon>Dikarya</taxon>
        <taxon>Ascomycota</taxon>
        <taxon>Pezizomycotina</taxon>
        <taxon>Sordariomycetes</taxon>
        <taxon>Hypocreomycetidae</taxon>
        <taxon>Hypocreales</taxon>
        <taxon>Clavicipitaceae</taxon>
        <taxon>Ustilaginoidea</taxon>
    </lineage>
</organism>
<evidence type="ECO:0000313" key="3">
    <source>
        <dbReference type="EMBL" id="GAO13141.1"/>
    </source>
</evidence>
<reference evidence="4" key="1">
    <citation type="journal article" date="2016" name="Genome Announc.">
        <title>Genome sequence of Ustilaginoidea virens IPU010, a rice pathogenic fungus causing false smut.</title>
        <authorList>
            <person name="Kumagai T."/>
            <person name="Ishii T."/>
            <person name="Terai G."/>
            <person name="Umemura M."/>
            <person name="Machida M."/>
            <person name="Asai K."/>
        </authorList>
    </citation>
    <scope>NUCLEOTIDE SEQUENCE [LARGE SCALE GENOMIC DNA]</scope>
    <source>
        <strain evidence="4">IPU010</strain>
    </source>
</reference>
<dbReference type="AlphaFoldDB" id="A0A1B5KR05"/>
<dbReference type="InterPro" id="IPR028012">
    <property type="entry name" value="Rua1_C"/>
</dbReference>
<dbReference type="EMBL" id="BBTG02000010">
    <property type="protein sequence ID" value="GAO13141.1"/>
    <property type="molecule type" value="Genomic_DNA"/>
</dbReference>
<dbReference type="Pfam" id="PF14616">
    <property type="entry name" value="Rua1_C"/>
    <property type="match status" value="1"/>
</dbReference>
<comment type="caution">
    <text evidence="3">The sequence shown here is derived from an EMBL/GenBank/DDBJ whole genome shotgun (WGS) entry which is preliminary data.</text>
</comment>
<feature type="region of interest" description="Disordered" evidence="1">
    <location>
        <begin position="183"/>
        <end position="205"/>
    </location>
</feature>
<dbReference type="Proteomes" id="UP000054053">
    <property type="component" value="Unassembled WGS sequence"/>
</dbReference>
<accession>A0A1B5KR05</accession>
<feature type="domain" description="Transcription regulator Rua1 C-terminal" evidence="2">
    <location>
        <begin position="78"/>
        <end position="176"/>
    </location>
</feature>
<name>A0A1B5KR05_USTVR</name>
<evidence type="ECO:0000313" key="4">
    <source>
        <dbReference type="Proteomes" id="UP000054053"/>
    </source>
</evidence>
<dbReference type="PANTHER" id="PTHR28125">
    <property type="entry name" value="MEIOTIC EXPRESSION UP-REGULATED PROTEIN 26"/>
    <property type="match status" value="1"/>
</dbReference>
<dbReference type="PANTHER" id="PTHR28125:SF3">
    <property type="entry name" value="TRANSCRIPTION REGULATOR RUA1 C-TERMINAL DOMAIN-CONTAINING PROTEIN"/>
    <property type="match status" value="1"/>
</dbReference>